<dbReference type="EMBL" id="MZGW01000002">
    <property type="protein sequence ID" value="OPJ56384.1"/>
    <property type="molecule type" value="Genomic_DNA"/>
</dbReference>
<dbReference type="RefSeq" id="WP_331721997.1">
    <property type="nucleotide sequence ID" value="NZ_MZGW01000002.1"/>
</dbReference>
<dbReference type="InterPro" id="IPR036866">
    <property type="entry name" value="RibonucZ/Hydroxyglut_hydro"/>
</dbReference>
<proteinExistence type="predicted"/>
<dbReference type="GO" id="GO:0016787">
    <property type="term" value="F:hydrolase activity"/>
    <property type="evidence" value="ECO:0007669"/>
    <property type="project" value="UniProtKB-KW"/>
</dbReference>
<dbReference type="PANTHER" id="PTHR42967:SF1">
    <property type="entry name" value="MBL FOLD METALLO-HYDROLASE"/>
    <property type="match status" value="1"/>
</dbReference>
<sequence length="232" mass="27637">MLNKVKINYICNSGFKVRIKDSLFIFDYYKDEINVIDINELIESKSIFVFVSHSHYDHFNEEIFNWKKYNNNIHYILSSDIKIKEEGYYYLNPYSELQIENIKVKTYGSTDEGVSFLVNVHDLNIFHAGDLNLWYWKEDTEENKNYAKDWFEKEIDNILGEDIDIAFFPVDPRLEEYAMCGGKYFIEKLRPKVFIPMHFGENFGITSEFKDIIKCKEVEVIRISSYGEEIII</sequence>
<dbReference type="SUPFAM" id="SSF56281">
    <property type="entry name" value="Metallo-hydrolase/oxidoreductase"/>
    <property type="match status" value="1"/>
</dbReference>
<comment type="caution">
    <text evidence="1">The sequence shown here is derived from an EMBL/GenBank/DDBJ whole genome shotgun (WGS) entry which is preliminary data.</text>
</comment>
<dbReference type="Proteomes" id="UP000190140">
    <property type="component" value="Unassembled WGS sequence"/>
</dbReference>
<evidence type="ECO:0000313" key="1">
    <source>
        <dbReference type="EMBL" id="OPJ56384.1"/>
    </source>
</evidence>
<name>A0A1V4I927_9FIRM</name>
<evidence type="ECO:0000313" key="2">
    <source>
        <dbReference type="Proteomes" id="UP000190140"/>
    </source>
</evidence>
<reference evidence="1 2" key="1">
    <citation type="submission" date="2017-03" db="EMBL/GenBank/DDBJ databases">
        <title>Genome sequence of Clostridium thermoalcaliphilum DSM 7309.</title>
        <authorList>
            <person name="Poehlein A."/>
            <person name="Daniel R."/>
        </authorList>
    </citation>
    <scope>NUCLEOTIDE SEQUENCE [LARGE SCALE GENOMIC DNA]</scope>
    <source>
        <strain evidence="1 2">DSM 7309</strain>
    </source>
</reference>
<dbReference type="PANTHER" id="PTHR42967">
    <property type="entry name" value="METAL DEPENDENT HYDROLASE"/>
    <property type="match status" value="1"/>
</dbReference>
<keyword evidence="1" id="KW-0378">Hydrolase</keyword>
<gene>
    <name evidence="1" type="ORF">CLOTH_07880</name>
</gene>
<accession>A0A1V4I927</accession>
<keyword evidence="2" id="KW-1185">Reference proteome</keyword>
<organism evidence="1 2">
    <name type="scientific">Alkalithermobacter paradoxus</name>
    <dbReference type="NCBI Taxonomy" id="29349"/>
    <lineage>
        <taxon>Bacteria</taxon>
        <taxon>Bacillati</taxon>
        <taxon>Bacillota</taxon>
        <taxon>Clostridia</taxon>
        <taxon>Peptostreptococcales</taxon>
        <taxon>Tepidibacteraceae</taxon>
        <taxon>Alkalithermobacter</taxon>
    </lineage>
</organism>
<dbReference type="AlphaFoldDB" id="A0A1V4I927"/>
<dbReference type="STRING" id="29349.CLOTH_07880"/>
<protein>
    <submittedName>
        <fullName evidence="1">Metal-dependent hydrolase</fullName>
    </submittedName>
</protein>
<dbReference type="Gene3D" id="3.60.15.10">
    <property type="entry name" value="Ribonuclease Z/Hydroxyacylglutathione hydrolase-like"/>
    <property type="match status" value="1"/>
</dbReference>